<dbReference type="RefSeq" id="WP_132091629.1">
    <property type="nucleotide sequence ID" value="NZ_JANKAQ010000006.1"/>
</dbReference>
<dbReference type="Gene3D" id="3.60.15.10">
    <property type="entry name" value="Ribonuclease Z/Hydroxyacylglutathione hydrolase-like"/>
    <property type="match status" value="1"/>
</dbReference>
<evidence type="ECO:0000313" key="1">
    <source>
        <dbReference type="EMBL" id="TCO84452.1"/>
    </source>
</evidence>
<dbReference type="AlphaFoldDB" id="A0A4R2LBP0"/>
<dbReference type="EMBL" id="SLXA01000007">
    <property type="protein sequence ID" value="TCO84452.1"/>
    <property type="molecule type" value="Genomic_DNA"/>
</dbReference>
<keyword evidence="2" id="KW-1185">Reference proteome</keyword>
<dbReference type="Pfam" id="PF13483">
    <property type="entry name" value="Lactamase_B_3"/>
    <property type="match status" value="1"/>
</dbReference>
<dbReference type="InterPro" id="IPR036866">
    <property type="entry name" value="RibonucZ/Hydroxyglut_hydro"/>
</dbReference>
<gene>
    <name evidence="1" type="ORF">EV212_10753</name>
</gene>
<evidence type="ECO:0000313" key="2">
    <source>
        <dbReference type="Proteomes" id="UP000295711"/>
    </source>
</evidence>
<dbReference type="PANTHER" id="PTHR43546:SF3">
    <property type="entry name" value="UPF0173 METAL-DEPENDENT HYDROLASE MJ1163"/>
    <property type="match status" value="1"/>
</dbReference>
<dbReference type="Proteomes" id="UP000295711">
    <property type="component" value="Unassembled WGS sequence"/>
</dbReference>
<comment type="caution">
    <text evidence="1">The sequence shown here is derived from an EMBL/GenBank/DDBJ whole genome shotgun (WGS) entry which is preliminary data.</text>
</comment>
<sequence length="249" mass="27873">MGIKLEYVGWSSFIMTSPDGMRVMTDPFLSGNENYKILPSPVDPKDIIVDLIICSHCSEDHFAQTFDIMDNDPKTKLLGDLSTLALAEEAGYGNMWGERTELITSGAYYSQGDFTIHATSARHIAFRRLENGTYITGEPMCFIIQIKDGPTCFFGGDTSLTYDMKLWGELFKPDVAFIGIGGADMKGRCLSELNAQTAAMCVEMLGVKKVIPMHYRLEEHLSDFKKYLVELCPECEVIAMKPLDIIEFE</sequence>
<reference evidence="1 2" key="1">
    <citation type="submission" date="2019-03" db="EMBL/GenBank/DDBJ databases">
        <title>Genomic Encyclopedia of Type Strains, Phase IV (KMG-IV): sequencing the most valuable type-strain genomes for metagenomic binning, comparative biology and taxonomic classification.</title>
        <authorList>
            <person name="Goeker M."/>
        </authorList>
    </citation>
    <scope>NUCLEOTIDE SEQUENCE [LARGE SCALE GENOMIC DNA]</scope>
    <source>
        <strain evidence="1 2">DSM 28559</strain>
    </source>
</reference>
<dbReference type="PANTHER" id="PTHR43546">
    <property type="entry name" value="UPF0173 METAL-DEPENDENT HYDROLASE MJ1163-RELATED"/>
    <property type="match status" value="1"/>
</dbReference>
<protein>
    <submittedName>
        <fullName evidence="1">L-ascorbate metabolism protein UlaG (Beta-lactamase superfamily)</fullName>
    </submittedName>
</protein>
<organism evidence="1 2">
    <name type="scientific">Frisingicoccus caecimuris</name>
    <dbReference type="NCBI Taxonomy" id="1796636"/>
    <lineage>
        <taxon>Bacteria</taxon>
        <taxon>Bacillati</taxon>
        <taxon>Bacillota</taxon>
        <taxon>Clostridia</taxon>
        <taxon>Lachnospirales</taxon>
        <taxon>Lachnospiraceae</taxon>
        <taxon>Frisingicoccus</taxon>
    </lineage>
</organism>
<accession>A0A4R2LBP0</accession>
<dbReference type="SUPFAM" id="SSF56281">
    <property type="entry name" value="Metallo-hydrolase/oxidoreductase"/>
    <property type="match status" value="1"/>
</dbReference>
<name>A0A4R2LBP0_9FIRM</name>
<proteinExistence type="predicted"/>
<dbReference type="InterPro" id="IPR050114">
    <property type="entry name" value="UPF0173_UPF0282_UlaG_hydrolase"/>
</dbReference>
<dbReference type="OrthoDB" id="36975at2"/>